<feature type="compositionally biased region" description="Acidic residues" evidence="1">
    <location>
        <begin position="485"/>
        <end position="515"/>
    </location>
</feature>
<feature type="region of interest" description="Disordered" evidence="1">
    <location>
        <begin position="445"/>
        <end position="521"/>
    </location>
</feature>
<dbReference type="AlphaFoldDB" id="A0A2G8SHD0"/>
<dbReference type="Proteomes" id="UP000230002">
    <property type="component" value="Unassembled WGS sequence"/>
</dbReference>
<gene>
    <name evidence="2" type="ORF">GSI_04622</name>
</gene>
<comment type="caution">
    <text evidence="2">The sequence shown here is derived from an EMBL/GenBank/DDBJ whole genome shotgun (WGS) entry which is preliminary data.</text>
</comment>
<feature type="region of interest" description="Disordered" evidence="1">
    <location>
        <begin position="86"/>
        <end position="114"/>
    </location>
</feature>
<sequence length="521" mass="58401">MTAHEYGELLKCAIPLLEGLLPEPHNTRLLKLLFTMAYWHGFGGLHMHTDATTEILDNLTTLLGQRLRHFKDTTCAVYATRELKREAEQRHRREDKAKLTQLSSSKTTAAPGDNRRLKTLNLDTFKLHALGDYVASIPRKAKKLDPMFAPKTQYHIGENESSPVDVPLFLSRNHGDPAVKDFLPKLHAHLLPRIVNLLKQERILHPDIVHPVQWVSDTAADVEGRVSIHHDRIYHHKQVWFNYTMYDVHRGRDIINCGTPHRNIMLLSSTTTDSDSDSKSRFLYARVLGAYHANVLYMGPGMLDYKPRRIDFLWVRWYEVQRGGTTSWRDSELPMVSFPALASDSAFGFIDPSDVLRACHVIPAFARGTAHEDGVGVSLRARDGDDYNTYYVGCFSDRDSLMRYHWGMGVGHIHAHGLAEVESLTPVGALVAEVEVEADVDTAITGISGSETNSESTNELAGSKTCQVQAGSGPSCEDPTLNTEVDNDDDLEAEDEEDDDKSGEEMPEIDDELDDSQYPGL</sequence>
<protein>
    <submittedName>
        <fullName evidence="2">Uncharacterized protein</fullName>
    </submittedName>
</protein>
<organism evidence="2 3">
    <name type="scientific">Ganoderma sinense ZZ0214-1</name>
    <dbReference type="NCBI Taxonomy" id="1077348"/>
    <lineage>
        <taxon>Eukaryota</taxon>
        <taxon>Fungi</taxon>
        <taxon>Dikarya</taxon>
        <taxon>Basidiomycota</taxon>
        <taxon>Agaricomycotina</taxon>
        <taxon>Agaricomycetes</taxon>
        <taxon>Polyporales</taxon>
        <taxon>Polyporaceae</taxon>
        <taxon>Ganoderma</taxon>
    </lineage>
</organism>
<name>A0A2G8SHD0_9APHY</name>
<reference evidence="2 3" key="1">
    <citation type="journal article" date="2015" name="Sci. Rep.">
        <title>Chromosome-level genome map provides insights into diverse defense mechanisms in the medicinal fungus Ganoderma sinense.</title>
        <authorList>
            <person name="Zhu Y."/>
            <person name="Xu J."/>
            <person name="Sun C."/>
            <person name="Zhou S."/>
            <person name="Xu H."/>
            <person name="Nelson D.R."/>
            <person name="Qian J."/>
            <person name="Song J."/>
            <person name="Luo H."/>
            <person name="Xiang L."/>
            <person name="Li Y."/>
            <person name="Xu Z."/>
            <person name="Ji A."/>
            <person name="Wang L."/>
            <person name="Lu S."/>
            <person name="Hayward A."/>
            <person name="Sun W."/>
            <person name="Li X."/>
            <person name="Schwartz D.C."/>
            <person name="Wang Y."/>
            <person name="Chen S."/>
        </authorList>
    </citation>
    <scope>NUCLEOTIDE SEQUENCE [LARGE SCALE GENOMIC DNA]</scope>
    <source>
        <strain evidence="2 3">ZZ0214-1</strain>
    </source>
</reference>
<evidence type="ECO:0000313" key="3">
    <source>
        <dbReference type="Proteomes" id="UP000230002"/>
    </source>
</evidence>
<proteinExistence type="predicted"/>
<evidence type="ECO:0000256" key="1">
    <source>
        <dbReference type="SAM" id="MobiDB-lite"/>
    </source>
</evidence>
<accession>A0A2G8SHD0</accession>
<feature type="compositionally biased region" description="Basic and acidic residues" evidence="1">
    <location>
        <begin position="86"/>
        <end position="98"/>
    </location>
</feature>
<evidence type="ECO:0000313" key="2">
    <source>
        <dbReference type="EMBL" id="PIL33172.1"/>
    </source>
</evidence>
<dbReference type="OrthoDB" id="3269417at2759"/>
<feature type="compositionally biased region" description="Low complexity" evidence="1">
    <location>
        <begin position="450"/>
        <end position="459"/>
    </location>
</feature>
<dbReference type="STRING" id="1077348.A0A2G8SHD0"/>
<keyword evidence="3" id="KW-1185">Reference proteome</keyword>
<dbReference type="EMBL" id="AYKW01000008">
    <property type="protein sequence ID" value="PIL33172.1"/>
    <property type="molecule type" value="Genomic_DNA"/>
</dbReference>